<dbReference type="AlphaFoldDB" id="A0A8J3FDM2"/>
<dbReference type="SUPFAM" id="SSF46785">
    <property type="entry name" value="Winged helix' DNA-binding domain"/>
    <property type="match status" value="1"/>
</dbReference>
<keyword evidence="1" id="KW-0805">Transcription regulation</keyword>
<keyword evidence="3" id="KW-0804">Transcription</keyword>
<dbReference type="PRINTS" id="PR00033">
    <property type="entry name" value="HTHASNC"/>
</dbReference>
<dbReference type="Pfam" id="PF01037">
    <property type="entry name" value="AsnC_trans_reg"/>
    <property type="match status" value="1"/>
</dbReference>
<dbReference type="Gene3D" id="3.30.70.920">
    <property type="match status" value="1"/>
</dbReference>
<dbReference type="PROSITE" id="PS50956">
    <property type="entry name" value="HTH_ASNC_2"/>
    <property type="match status" value="1"/>
</dbReference>
<reference evidence="5" key="2">
    <citation type="submission" date="2020-09" db="EMBL/GenBank/DDBJ databases">
        <authorList>
            <person name="Sun Q."/>
            <person name="Ohkuma M."/>
        </authorList>
    </citation>
    <scope>NUCLEOTIDE SEQUENCE</scope>
    <source>
        <strain evidence="5">JCM 3091</strain>
    </source>
</reference>
<dbReference type="GO" id="GO:0005829">
    <property type="term" value="C:cytosol"/>
    <property type="evidence" value="ECO:0007669"/>
    <property type="project" value="TreeGrafter"/>
</dbReference>
<dbReference type="GO" id="GO:0043200">
    <property type="term" value="P:response to amino acid"/>
    <property type="evidence" value="ECO:0007669"/>
    <property type="project" value="TreeGrafter"/>
</dbReference>
<evidence type="ECO:0000313" key="6">
    <source>
        <dbReference type="Proteomes" id="UP000662200"/>
    </source>
</evidence>
<evidence type="ECO:0000256" key="1">
    <source>
        <dbReference type="ARBA" id="ARBA00023015"/>
    </source>
</evidence>
<evidence type="ECO:0000259" key="4">
    <source>
        <dbReference type="PROSITE" id="PS50956"/>
    </source>
</evidence>
<accession>A0A8J3FDM2</accession>
<gene>
    <name evidence="5" type="ORF">GCM10010124_00600</name>
</gene>
<dbReference type="InterPro" id="IPR036390">
    <property type="entry name" value="WH_DNA-bd_sf"/>
</dbReference>
<dbReference type="Proteomes" id="UP000662200">
    <property type="component" value="Unassembled WGS sequence"/>
</dbReference>
<keyword evidence="6" id="KW-1185">Reference proteome</keyword>
<protein>
    <submittedName>
        <fullName evidence="5">Putative transcriptional regulator, AsnC family protein</fullName>
    </submittedName>
</protein>
<dbReference type="Pfam" id="PF13404">
    <property type="entry name" value="HTH_AsnC-type"/>
    <property type="match status" value="1"/>
</dbReference>
<dbReference type="SMART" id="SM00344">
    <property type="entry name" value="HTH_ASNC"/>
    <property type="match status" value="1"/>
</dbReference>
<keyword evidence="2" id="KW-0238">DNA-binding</keyword>
<evidence type="ECO:0000256" key="2">
    <source>
        <dbReference type="ARBA" id="ARBA00023125"/>
    </source>
</evidence>
<sequence length="152" mass="16431">MPNTLDPVDRHLVRLLSQDARTSNAALAAAVGIAPSTCLARVRGLRERGIIRGYHADIDPAALGRPLQALIAVRLANHARDQVAQFRTRAPRLPGVIAVYHVTGPTDYLLHVTVADAGALRDFVTDALLAEPYVAHAETSLIFEYQRGTPPL</sequence>
<dbReference type="InterPro" id="IPR000485">
    <property type="entry name" value="AsnC-type_HTH_dom"/>
</dbReference>
<dbReference type="PANTHER" id="PTHR30154">
    <property type="entry name" value="LEUCINE-RESPONSIVE REGULATORY PROTEIN"/>
    <property type="match status" value="1"/>
</dbReference>
<comment type="caution">
    <text evidence="5">The sequence shown here is derived from an EMBL/GenBank/DDBJ whole genome shotgun (WGS) entry which is preliminary data.</text>
</comment>
<evidence type="ECO:0000256" key="3">
    <source>
        <dbReference type="ARBA" id="ARBA00023163"/>
    </source>
</evidence>
<dbReference type="InterPro" id="IPR019888">
    <property type="entry name" value="Tscrpt_reg_AsnC-like"/>
</dbReference>
<dbReference type="InterPro" id="IPR036388">
    <property type="entry name" value="WH-like_DNA-bd_sf"/>
</dbReference>
<organism evidence="5 6">
    <name type="scientific">Pilimelia terevasa</name>
    <dbReference type="NCBI Taxonomy" id="53372"/>
    <lineage>
        <taxon>Bacteria</taxon>
        <taxon>Bacillati</taxon>
        <taxon>Actinomycetota</taxon>
        <taxon>Actinomycetes</taxon>
        <taxon>Micromonosporales</taxon>
        <taxon>Micromonosporaceae</taxon>
        <taxon>Pilimelia</taxon>
    </lineage>
</organism>
<dbReference type="Gene3D" id="1.10.10.10">
    <property type="entry name" value="Winged helix-like DNA-binding domain superfamily/Winged helix DNA-binding domain"/>
    <property type="match status" value="1"/>
</dbReference>
<feature type="domain" description="HTH asnC-type" evidence="4">
    <location>
        <begin position="5"/>
        <end position="66"/>
    </location>
</feature>
<dbReference type="InterPro" id="IPR011008">
    <property type="entry name" value="Dimeric_a/b-barrel"/>
</dbReference>
<dbReference type="InterPro" id="IPR019887">
    <property type="entry name" value="Tscrpt_reg_AsnC/Lrp_C"/>
</dbReference>
<dbReference type="SUPFAM" id="SSF54909">
    <property type="entry name" value="Dimeric alpha+beta barrel"/>
    <property type="match status" value="1"/>
</dbReference>
<evidence type="ECO:0000313" key="5">
    <source>
        <dbReference type="EMBL" id="GGK11842.1"/>
    </source>
</evidence>
<name>A0A8J3FDM2_9ACTN</name>
<dbReference type="EMBL" id="BMQC01000001">
    <property type="protein sequence ID" value="GGK11842.1"/>
    <property type="molecule type" value="Genomic_DNA"/>
</dbReference>
<dbReference type="PANTHER" id="PTHR30154:SF54">
    <property type="entry name" value="POSSIBLE TRANSCRIPTIONAL REGULATORY PROTEIN (PROBABLY LRP_ASNC-FAMILY)"/>
    <property type="match status" value="1"/>
</dbReference>
<dbReference type="GO" id="GO:0043565">
    <property type="term" value="F:sequence-specific DNA binding"/>
    <property type="evidence" value="ECO:0007669"/>
    <property type="project" value="InterPro"/>
</dbReference>
<proteinExistence type="predicted"/>
<reference evidence="5" key="1">
    <citation type="journal article" date="2014" name="Int. J. Syst. Evol. Microbiol.">
        <title>Complete genome sequence of Corynebacterium casei LMG S-19264T (=DSM 44701T), isolated from a smear-ripened cheese.</title>
        <authorList>
            <consortium name="US DOE Joint Genome Institute (JGI-PGF)"/>
            <person name="Walter F."/>
            <person name="Albersmeier A."/>
            <person name="Kalinowski J."/>
            <person name="Ruckert C."/>
        </authorList>
    </citation>
    <scope>NUCLEOTIDE SEQUENCE</scope>
    <source>
        <strain evidence="5">JCM 3091</strain>
    </source>
</reference>